<evidence type="ECO:0000313" key="4">
    <source>
        <dbReference type="Proteomes" id="UP001527202"/>
    </source>
</evidence>
<dbReference type="Proteomes" id="UP001527202">
    <property type="component" value="Unassembled WGS sequence"/>
</dbReference>
<reference evidence="2 3" key="1">
    <citation type="submission" date="2018-01" db="EMBL/GenBank/DDBJ databases">
        <title>The whole genome sequencing and assembly of Paenibacillus chitinolyticus KCCM 41400 strain.</title>
        <authorList>
            <person name="Kim J.-Y."/>
            <person name="Park M.-K."/>
            <person name="Lee Y.-J."/>
            <person name="Yi H."/>
            <person name="Bahn Y.-S."/>
            <person name="Kim J.F."/>
            <person name="Lee D.-W."/>
        </authorList>
    </citation>
    <scope>NUCLEOTIDE SEQUENCE [LARGE SCALE GENOMIC DNA]</scope>
    <source>
        <strain evidence="2 3">KCCM 41400</strain>
    </source>
</reference>
<gene>
    <name evidence="1" type="ORF">M5X16_12580</name>
    <name evidence="2" type="ORF">PC41400_18875</name>
</gene>
<keyword evidence="4" id="KW-1185">Reference proteome</keyword>
<sequence length="200" mass="21257">MMNKMIVSVLLGSLIVSGSLLLNGTAMRPVLPDSGMTAGKPVLPGDGGISGVKVPVPSGSEESRGEKVYVRLPVTTSANNIEVTVHAVRLKAGTADFEVTIRNLSDRETITPDLTSGSVVTNEGLPGRSSEKVRAAKVNPDFEQAVIPPGKERYGWLSSDAWSEEAPERLTLNVTIRGNNGEEQAFAIPVDCRGLTFRTL</sequence>
<proteinExistence type="predicted"/>
<evidence type="ECO:0000313" key="3">
    <source>
        <dbReference type="Proteomes" id="UP000288943"/>
    </source>
</evidence>
<protein>
    <submittedName>
        <fullName evidence="2">Uncharacterized protein</fullName>
    </submittedName>
</protein>
<organism evidence="2 3">
    <name type="scientific">Paenibacillus chitinolyticus</name>
    <dbReference type="NCBI Taxonomy" id="79263"/>
    <lineage>
        <taxon>Bacteria</taxon>
        <taxon>Bacillati</taxon>
        <taxon>Bacillota</taxon>
        <taxon>Bacilli</taxon>
        <taxon>Bacillales</taxon>
        <taxon>Paenibacillaceae</taxon>
        <taxon>Paenibacillus</taxon>
    </lineage>
</organism>
<dbReference type="OrthoDB" id="2610783at2"/>
<evidence type="ECO:0000313" key="2">
    <source>
        <dbReference type="EMBL" id="QAV19615.1"/>
    </source>
</evidence>
<dbReference type="EMBL" id="JAMDMJ010000013">
    <property type="protein sequence ID" value="MCY9596610.1"/>
    <property type="molecule type" value="Genomic_DNA"/>
</dbReference>
<reference evidence="1 4" key="2">
    <citation type="submission" date="2022-05" db="EMBL/GenBank/DDBJ databases">
        <title>Genome Sequencing of Bee-Associated Microbes.</title>
        <authorList>
            <person name="Dunlap C."/>
        </authorList>
    </citation>
    <scope>NUCLEOTIDE SEQUENCE [LARGE SCALE GENOMIC DNA]</scope>
    <source>
        <strain evidence="1 4">NRRL B-23120</strain>
    </source>
</reference>
<evidence type="ECO:0000313" key="1">
    <source>
        <dbReference type="EMBL" id="MCY9596610.1"/>
    </source>
</evidence>
<dbReference type="Proteomes" id="UP000288943">
    <property type="component" value="Chromosome"/>
</dbReference>
<name>A0A410WYT2_9BACL</name>
<dbReference type="GeneID" id="95376861"/>
<dbReference type="EMBL" id="CP026520">
    <property type="protein sequence ID" value="QAV19615.1"/>
    <property type="molecule type" value="Genomic_DNA"/>
</dbReference>
<accession>A0A410WYT2</accession>
<dbReference type="KEGG" id="pchi:PC41400_18875"/>
<dbReference type="AlphaFoldDB" id="A0A410WYT2"/>
<dbReference type="RefSeq" id="WP_042226883.1">
    <property type="nucleotide sequence ID" value="NZ_CP026520.1"/>
</dbReference>